<dbReference type="EMBL" id="JANBVN010000035">
    <property type="protein sequence ID" value="KAJ9158485.1"/>
    <property type="molecule type" value="Genomic_DNA"/>
</dbReference>
<reference evidence="2" key="1">
    <citation type="submission" date="2022-07" db="EMBL/GenBank/DDBJ databases">
        <title>Fungi with potential for degradation of polypropylene.</title>
        <authorList>
            <person name="Gostincar C."/>
        </authorList>
    </citation>
    <scope>NUCLEOTIDE SEQUENCE</scope>
    <source>
        <strain evidence="2">EXF-13287</strain>
    </source>
</reference>
<feature type="compositionally biased region" description="Low complexity" evidence="1">
    <location>
        <begin position="158"/>
        <end position="167"/>
    </location>
</feature>
<feature type="compositionally biased region" description="Low complexity" evidence="1">
    <location>
        <begin position="55"/>
        <end position="81"/>
    </location>
</feature>
<accession>A0AA38W1L6</accession>
<feature type="compositionally biased region" description="Polar residues" evidence="1">
    <location>
        <begin position="21"/>
        <end position="39"/>
    </location>
</feature>
<dbReference type="Proteomes" id="UP001174691">
    <property type="component" value="Unassembled WGS sequence"/>
</dbReference>
<evidence type="ECO:0000313" key="2">
    <source>
        <dbReference type="EMBL" id="KAJ9158485.1"/>
    </source>
</evidence>
<keyword evidence="3" id="KW-1185">Reference proteome</keyword>
<feature type="compositionally biased region" description="Gly residues" evidence="1">
    <location>
        <begin position="112"/>
        <end position="124"/>
    </location>
</feature>
<name>A0AA38W1L6_9PEZI</name>
<dbReference type="AlphaFoldDB" id="A0AA38W1L6"/>
<feature type="compositionally biased region" description="Basic and acidic residues" evidence="1">
    <location>
        <begin position="192"/>
        <end position="214"/>
    </location>
</feature>
<proteinExistence type="predicted"/>
<organism evidence="2 3">
    <name type="scientific">Coniochaeta hoffmannii</name>
    <dbReference type="NCBI Taxonomy" id="91930"/>
    <lineage>
        <taxon>Eukaryota</taxon>
        <taxon>Fungi</taxon>
        <taxon>Dikarya</taxon>
        <taxon>Ascomycota</taxon>
        <taxon>Pezizomycotina</taxon>
        <taxon>Sordariomycetes</taxon>
        <taxon>Sordariomycetidae</taxon>
        <taxon>Coniochaetales</taxon>
        <taxon>Coniochaetaceae</taxon>
        <taxon>Coniochaeta</taxon>
    </lineage>
</organism>
<evidence type="ECO:0000313" key="3">
    <source>
        <dbReference type="Proteomes" id="UP001174691"/>
    </source>
</evidence>
<sequence length="400" mass="43371">MNRSVVRSALGRGRLEVTRCSISQYPTSTPRHFFSTTESRPADGDDKPSSPPPTSASRQRSQAAASQLSSLHSSSGDSGSAPRPQRLDARTLAASPTGQNGPKIINIRSLGRGRGGARGGGARDGGAPRQPRFGRPGDAREGGGAHPRMSNAFSKFIAGGDRAAAGRAGRGGGDRGRFSRGRGRGRGGRNMGKREDDKKKKQQKKEAEEKDKFYTPTWSKEEQAYIDAEEQGVVTVYTPSATLAEYSGYGPAIATDSPLGKVESAMRSMRILAGGKPFCADGYYNDDKATLKRYREEKKPVFFDDIKEKEWLVKMTGFNLEKEGIQGPDEKTKAAIIQSAIQGRYTPPKFAELKNTVEVLAQYHSKQDTWMPTDGKAFDEKVLSLLPTSRKPAAAPRKKA</sequence>
<feature type="compositionally biased region" description="Basic residues" evidence="1">
    <location>
        <begin position="178"/>
        <end position="187"/>
    </location>
</feature>
<feature type="region of interest" description="Disordered" evidence="1">
    <location>
        <begin position="21"/>
        <end position="214"/>
    </location>
</feature>
<protein>
    <submittedName>
        <fullName evidence="2">Uncharacterized protein</fullName>
    </submittedName>
</protein>
<evidence type="ECO:0000256" key="1">
    <source>
        <dbReference type="SAM" id="MobiDB-lite"/>
    </source>
</evidence>
<comment type="caution">
    <text evidence="2">The sequence shown here is derived from an EMBL/GenBank/DDBJ whole genome shotgun (WGS) entry which is preliminary data.</text>
</comment>
<gene>
    <name evidence="2" type="ORF">NKR19_g3274</name>
</gene>